<dbReference type="RefSeq" id="WP_009524867.1">
    <property type="nucleotide sequence ID" value="NZ_JH414548.1"/>
</dbReference>
<protein>
    <submittedName>
        <fullName evidence="1">Uncharacterized protein</fullName>
    </submittedName>
</protein>
<evidence type="ECO:0000313" key="1">
    <source>
        <dbReference type="EMBL" id="EHL11094.1"/>
    </source>
</evidence>
<dbReference type="AlphaFoldDB" id="G9X2M4"/>
<dbReference type="BioCyc" id="EBAC796937-HMP:GMGH-633-MONOMER"/>
<organism evidence="1 2">
    <name type="scientific">Peptoanaerobacter stomatis</name>
    <dbReference type="NCBI Taxonomy" id="796937"/>
    <lineage>
        <taxon>Bacteria</taxon>
        <taxon>Bacillati</taxon>
        <taxon>Bacillota</taxon>
        <taxon>Clostridia</taxon>
        <taxon>Peptostreptococcales</taxon>
        <taxon>Filifactoraceae</taxon>
        <taxon>Peptoanaerobacter</taxon>
    </lineage>
</organism>
<evidence type="ECO:0000313" key="2">
    <source>
        <dbReference type="Proteomes" id="UP000006437"/>
    </source>
</evidence>
<name>G9X2M4_9FIRM</name>
<accession>G9X2M4</accession>
<comment type="caution">
    <text evidence="1">The sequence shown here is derived from an EMBL/GenBank/DDBJ whole genome shotgun (WGS) entry which is preliminary data.</text>
</comment>
<gene>
    <name evidence="1" type="ORF">HMPREF9629_00631</name>
</gene>
<dbReference type="Proteomes" id="UP000006437">
    <property type="component" value="Unassembled WGS sequence"/>
</dbReference>
<reference evidence="1 2" key="1">
    <citation type="submission" date="2011-08" db="EMBL/GenBank/DDBJ databases">
        <title>The Genome Sequence of Eubacteriaceae bacterium ACC19a.</title>
        <authorList>
            <consortium name="The Broad Institute Genome Sequencing Platform"/>
            <person name="Earl A."/>
            <person name="Ward D."/>
            <person name="Feldgarden M."/>
            <person name="Gevers D."/>
            <person name="Sizova M."/>
            <person name="Hazen A."/>
            <person name="Epstein S."/>
            <person name="Young S.K."/>
            <person name="Zeng Q."/>
            <person name="Gargeya S."/>
            <person name="Fitzgerald M."/>
            <person name="Haas B."/>
            <person name="Abouelleil A."/>
            <person name="Alvarado L."/>
            <person name="Arachchi H.M."/>
            <person name="Berlin A."/>
            <person name="Brown A."/>
            <person name="Chapman S.B."/>
            <person name="Chen Z."/>
            <person name="Dunbar C."/>
            <person name="Freedman E."/>
            <person name="Gearin G."/>
            <person name="Gellesch M."/>
            <person name="Goldberg J."/>
            <person name="Griggs A."/>
            <person name="Gujja S."/>
            <person name="Heiman D."/>
            <person name="Howarth C."/>
            <person name="Larson L."/>
            <person name="Lui A."/>
            <person name="MacDonald P.J.P."/>
            <person name="Montmayeur A."/>
            <person name="Murphy C."/>
            <person name="Neiman D."/>
            <person name="Pearson M."/>
            <person name="Priest M."/>
            <person name="Roberts A."/>
            <person name="Saif S."/>
            <person name="Shea T."/>
            <person name="Shenoy N."/>
            <person name="Sisk P."/>
            <person name="Stolte C."/>
            <person name="Sykes S."/>
            <person name="Wortman J."/>
            <person name="Nusbaum C."/>
            <person name="Birren B."/>
        </authorList>
    </citation>
    <scope>NUCLEOTIDE SEQUENCE [LARGE SCALE GENOMIC DNA]</scope>
    <source>
        <strain evidence="1 2">ACC19a</strain>
    </source>
</reference>
<sequence>MKFNDELVDEDYAHEKDYDPNSDYAKYCATLSLEEIDNKLKKLTYENKQRLNLL</sequence>
<dbReference type="EMBL" id="AFZE01000056">
    <property type="protein sequence ID" value="EHL11094.1"/>
    <property type="molecule type" value="Genomic_DNA"/>
</dbReference>
<proteinExistence type="predicted"/>
<dbReference type="HOGENOM" id="CLU_3046338_0_0_9"/>